<name>A0A024FZ15_9STRA</name>
<dbReference type="InParanoid" id="A0A024FZ15"/>
<gene>
    <name evidence="2" type="ORF">BN9_000770</name>
</gene>
<feature type="transmembrane region" description="Helical" evidence="1">
    <location>
        <begin position="60"/>
        <end position="79"/>
    </location>
</feature>
<protein>
    <submittedName>
        <fullName evidence="2">Uncharacterized protein</fullName>
    </submittedName>
</protein>
<keyword evidence="1" id="KW-0812">Transmembrane</keyword>
<evidence type="ECO:0000256" key="1">
    <source>
        <dbReference type="SAM" id="Phobius"/>
    </source>
</evidence>
<organism evidence="2 3">
    <name type="scientific">Albugo candida</name>
    <dbReference type="NCBI Taxonomy" id="65357"/>
    <lineage>
        <taxon>Eukaryota</taxon>
        <taxon>Sar</taxon>
        <taxon>Stramenopiles</taxon>
        <taxon>Oomycota</taxon>
        <taxon>Peronosporomycetes</taxon>
        <taxon>Albuginales</taxon>
        <taxon>Albuginaceae</taxon>
        <taxon>Albugo</taxon>
    </lineage>
</organism>
<dbReference type="AlphaFoldDB" id="A0A024FZ15"/>
<comment type="caution">
    <text evidence="2">The sequence shown here is derived from an EMBL/GenBank/DDBJ whole genome shotgun (WGS) entry which is preliminary data.</text>
</comment>
<accession>A0A024FZ15</accession>
<proteinExistence type="predicted"/>
<keyword evidence="1" id="KW-1133">Transmembrane helix</keyword>
<evidence type="ECO:0000313" key="3">
    <source>
        <dbReference type="Proteomes" id="UP000053237"/>
    </source>
</evidence>
<sequence>MKFLRAQYIVDENEYCFFRTQLDSFSNNVYKLPDSQIRGYQIPDEDIVRIYMLNKSTKRLFLINVWNIASICLFANYLSSTSENVTFMRRDDVPVFYQGICIECVVPLLDASLRSNLSEIFVRRLYFLTIP</sequence>
<keyword evidence="3" id="KW-1185">Reference proteome</keyword>
<keyword evidence="1" id="KW-0472">Membrane</keyword>
<dbReference type="EMBL" id="CAIX01000001">
    <property type="protein sequence ID" value="CCI39294.1"/>
    <property type="molecule type" value="Genomic_DNA"/>
</dbReference>
<evidence type="ECO:0000313" key="2">
    <source>
        <dbReference type="EMBL" id="CCI39294.1"/>
    </source>
</evidence>
<reference evidence="2 3" key="1">
    <citation type="submission" date="2012-05" db="EMBL/GenBank/DDBJ databases">
        <title>Recombination and specialization in a pathogen metapopulation.</title>
        <authorList>
            <person name="Gardiner A."/>
            <person name="Kemen E."/>
            <person name="Schultz-Larsen T."/>
            <person name="MacLean D."/>
            <person name="Van Oosterhout C."/>
            <person name="Jones J.D.G."/>
        </authorList>
    </citation>
    <scope>NUCLEOTIDE SEQUENCE [LARGE SCALE GENOMIC DNA]</scope>
    <source>
        <strain evidence="2 3">Ac Nc2</strain>
    </source>
</reference>
<dbReference type="Proteomes" id="UP000053237">
    <property type="component" value="Unassembled WGS sequence"/>
</dbReference>